<keyword evidence="6" id="KW-0564">Palmitate</keyword>
<evidence type="ECO:0000259" key="9">
    <source>
        <dbReference type="Pfam" id="PF25198"/>
    </source>
</evidence>
<reference evidence="10 11" key="1">
    <citation type="submission" date="2013-01" db="EMBL/GenBank/DDBJ databases">
        <title>The Genome Sequence of Bacillus cereus TIAC219.</title>
        <authorList>
            <consortium name="The Broad Institute Genome Sequencing Platform"/>
            <consortium name="The Broad Institute Genome Sequencing Center for Infectious Disease"/>
            <person name="Feldgarden M."/>
            <person name="Van der Auwera G.A."/>
            <person name="Mahillon J."/>
            <person name="Duprez V."/>
            <person name="Timmery S."/>
            <person name="Mattelet C."/>
            <person name="Dierick K."/>
            <person name="Sun M."/>
            <person name="Yu Z."/>
            <person name="Zhu L."/>
            <person name="Hu X."/>
            <person name="Shank E.B."/>
            <person name="Swiecicka I."/>
            <person name="Hansen B.M."/>
            <person name="Andrup L."/>
            <person name="Walker B."/>
            <person name="Young S.K."/>
            <person name="Zeng Q."/>
            <person name="Gargeya S."/>
            <person name="Fitzgerald M."/>
            <person name="Haas B."/>
            <person name="Abouelleil A."/>
            <person name="Alvarado L."/>
            <person name="Arachchi H.M."/>
            <person name="Berlin A.M."/>
            <person name="Chapman S.B."/>
            <person name="Dewar J."/>
            <person name="Goldberg J."/>
            <person name="Griggs A."/>
            <person name="Gujja S."/>
            <person name="Hansen M."/>
            <person name="Howarth C."/>
            <person name="Imamovic A."/>
            <person name="Larimer J."/>
            <person name="McCowan C."/>
            <person name="Murphy C."/>
            <person name="Neiman D."/>
            <person name="Pearson M."/>
            <person name="Priest M."/>
            <person name="Roberts A."/>
            <person name="Saif S."/>
            <person name="Shea T."/>
            <person name="Sisk P."/>
            <person name="Sykes S."/>
            <person name="Wortman J."/>
            <person name="Nusbaum C."/>
            <person name="Birren B."/>
        </authorList>
    </citation>
    <scope>NUCLEOTIDE SEQUENCE [LARGE SCALE GENOMIC DNA]</scope>
    <source>
        <strain evidence="10 11">TIAC219</strain>
    </source>
</reference>
<gene>
    <name evidence="10" type="ORF">IAY_05770</name>
</gene>
<evidence type="ECO:0000256" key="5">
    <source>
        <dbReference type="ARBA" id="ARBA00023136"/>
    </source>
</evidence>
<comment type="caution">
    <text evidence="10">The sequence shown here is derived from an EMBL/GenBank/DDBJ whole genome shotgun (WGS) entry which is preliminary data.</text>
</comment>
<evidence type="ECO:0000256" key="7">
    <source>
        <dbReference type="ARBA" id="ARBA00023288"/>
    </source>
</evidence>
<evidence type="ECO:0000313" key="10">
    <source>
        <dbReference type="EMBL" id="EOQ56874.1"/>
    </source>
</evidence>
<dbReference type="InterPro" id="IPR046953">
    <property type="entry name" value="Spore_GerAC-like_C"/>
</dbReference>
<dbReference type="Pfam" id="PF25198">
    <property type="entry name" value="Spore_GerAC_N"/>
    <property type="match status" value="1"/>
</dbReference>
<keyword evidence="4" id="KW-0732">Signal</keyword>
<feature type="domain" description="Spore germination GerAC-like C-terminal" evidence="8">
    <location>
        <begin position="223"/>
        <end position="385"/>
    </location>
</feature>
<dbReference type="GO" id="GO:0016020">
    <property type="term" value="C:membrane"/>
    <property type="evidence" value="ECO:0007669"/>
    <property type="project" value="UniProtKB-SubCell"/>
</dbReference>
<dbReference type="PANTHER" id="PTHR35789">
    <property type="entry name" value="SPORE GERMINATION PROTEIN B3"/>
    <property type="match status" value="1"/>
</dbReference>
<sequence>MKKKIFFLLISIIFLTGCWSRRELNKIAINLAVGIDKVGDEYLVSCQVVNPNEVASQKGGTGRAPVTLFQGKGDNISEAMRRITVMSPRKIYWAHIQMLIIDEKVAREGINKILDVFLRNSEVRSDFYIAISKNEKAQNILKVLTPLEKIPANQIFSFLEVSHKFWAPTVTVTIDELVSKLMSKGTHPVITGITVIGKIKTGEKLENVQSIYPSTNLKLTENAVFKKDKLVGWLNLKQSKGYNFLTDNVNNTIVFIKCNTNKKIFIEVRRSKTKVTGKFRDKQPIIDIAVLMKTNIAEIQCNNVNLTDPKVIHQLEKSSEKRVKKYMREALHTAQKKYKIDIFGFGEYIHRANPKYWHQVKNRWDKEFVNLPVNIKVKVQIEHSGISKNSFLDKVEK</sequence>
<accession>A0ABC9SPJ9</accession>
<organism evidence="10 11">
    <name type="scientific">Bacillus cereus TIAC219</name>
    <dbReference type="NCBI Taxonomy" id="718222"/>
    <lineage>
        <taxon>Bacteria</taxon>
        <taxon>Bacillati</taxon>
        <taxon>Bacillota</taxon>
        <taxon>Bacilli</taxon>
        <taxon>Bacillales</taxon>
        <taxon>Bacillaceae</taxon>
        <taxon>Bacillus</taxon>
        <taxon>Bacillus cereus group</taxon>
    </lineage>
</organism>
<keyword evidence="7" id="KW-0449">Lipoprotein</keyword>
<evidence type="ECO:0000256" key="3">
    <source>
        <dbReference type="ARBA" id="ARBA00022544"/>
    </source>
</evidence>
<evidence type="ECO:0000256" key="6">
    <source>
        <dbReference type="ARBA" id="ARBA00023139"/>
    </source>
</evidence>
<evidence type="ECO:0000259" key="8">
    <source>
        <dbReference type="Pfam" id="PF05504"/>
    </source>
</evidence>
<dbReference type="RefSeq" id="WP_000726746.1">
    <property type="nucleotide sequence ID" value="NZ_KB976018.1"/>
</dbReference>
<dbReference type="InterPro" id="IPR038501">
    <property type="entry name" value="Spore_GerAC_C_sf"/>
</dbReference>
<dbReference type="NCBIfam" id="TIGR02887">
    <property type="entry name" value="spore_ger_x_C"/>
    <property type="match status" value="1"/>
</dbReference>
<dbReference type="EMBL" id="AHCJ01000105">
    <property type="protein sequence ID" value="EOQ56874.1"/>
    <property type="molecule type" value="Genomic_DNA"/>
</dbReference>
<dbReference type="Pfam" id="PF05504">
    <property type="entry name" value="Spore_GerAC"/>
    <property type="match status" value="1"/>
</dbReference>
<comment type="similarity">
    <text evidence="2">Belongs to the GerABKC lipoprotein family.</text>
</comment>
<evidence type="ECO:0000256" key="4">
    <source>
        <dbReference type="ARBA" id="ARBA00022729"/>
    </source>
</evidence>
<dbReference type="PANTHER" id="PTHR35789:SF1">
    <property type="entry name" value="SPORE GERMINATION PROTEIN B3"/>
    <property type="match status" value="1"/>
</dbReference>
<dbReference type="InterPro" id="IPR057336">
    <property type="entry name" value="GerAC_N"/>
</dbReference>
<evidence type="ECO:0000256" key="1">
    <source>
        <dbReference type="ARBA" id="ARBA00004635"/>
    </source>
</evidence>
<evidence type="ECO:0000256" key="2">
    <source>
        <dbReference type="ARBA" id="ARBA00007886"/>
    </source>
</evidence>
<proteinExistence type="inferred from homology"/>
<dbReference type="AlphaFoldDB" id="A0ABC9SPJ9"/>
<keyword evidence="5" id="KW-0472">Membrane</keyword>
<protein>
    <submittedName>
        <fullName evidence="10">Ger(X)C family germination protein</fullName>
    </submittedName>
</protein>
<feature type="domain" description="Spore germination protein N-terminal" evidence="9">
    <location>
        <begin position="21"/>
        <end position="194"/>
    </location>
</feature>
<comment type="subcellular location">
    <subcellularLocation>
        <location evidence="1">Membrane</location>
        <topology evidence="1">Lipid-anchor</topology>
    </subcellularLocation>
</comment>
<name>A0ABC9SPJ9_BACCE</name>
<dbReference type="Proteomes" id="UP000014060">
    <property type="component" value="Unassembled WGS sequence"/>
</dbReference>
<dbReference type="PROSITE" id="PS51257">
    <property type="entry name" value="PROKAR_LIPOPROTEIN"/>
    <property type="match status" value="1"/>
</dbReference>
<dbReference type="Gene3D" id="3.30.300.210">
    <property type="entry name" value="Nutrient germinant receptor protein C, domain 3"/>
    <property type="match status" value="1"/>
</dbReference>
<keyword evidence="3" id="KW-0309">Germination</keyword>
<evidence type="ECO:0000313" key="11">
    <source>
        <dbReference type="Proteomes" id="UP000014060"/>
    </source>
</evidence>
<dbReference type="InterPro" id="IPR008844">
    <property type="entry name" value="Spore_GerAC-like"/>
</dbReference>